<dbReference type="SUPFAM" id="SSF101801">
    <property type="entry name" value="Surface presentation of antigens (SPOA)"/>
    <property type="match status" value="1"/>
</dbReference>
<dbReference type="Proteomes" id="UP001156601">
    <property type="component" value="Unassembled WGS sequence"/>
</dbReference>
<keyword evidence="2" id="KW-1185">Reference proteome</keyword>
<evidence type="ECO:0000313" key="1">
    <source>
        <dbReference type="EMBL" id="GLR70021.1"/>
    </source>
</evidence>
<comment type="caution">
    <text evidence="1">The sequence shown here is derived from an EMBL/GenBank/DDBJ whole genome shotgun (WGS) entry which is preliminary data.</text>
</comment>
<protein>
    <recommendedName>
        <fullName evidence="3">Flagellar motor switch protein FliN-like C-terminal domain-containing protein</fullName>
    </recommendedName>
</protein>
<accession>A0AA37WGC4</accession>
<dbReference type="AlphaFoldDB" id="A0AA37WGC4"/>
<sequence length="254" mass="28256">MLNRVSIVGREHRAPVTQKLSAAIESWASRWFECPARVDIDFNEQLFNGVNIESTDQIFPGKSTTSSGYLVVKGGHFLFEEFIQSLSGKAFDMAFDADKSLLEKLSSEILFDLLKPLNVDIPIHSGEMPSKCLNSCVTIRIRIGDMSNALNLYCDNAFLRHLGLADNVKTDERKVCTSIGDALKPEKLNIEVGLDNLSLDIGSLAHLKQGQILKLSHKLEQPVNLTLSRRKVPVDGYLVRNNTKKAVLATIKEM</sequence>
<dbReference type="InterPro" id="IPR036429">
    <property type="entry name" value="SpoA-like_sf"/>
</dbReference>
<dbReference type="RefSeq" id="WP_284216323.1">
    <property type="nucleotide sequence ID" value="NZ_BSOT01000005.1"/>
</dbReference>
<gene>
    <name evidence="1" type="ORF">GCM10007852_09290</name>
</gene>
<reference evidence="1" key="1">
    <citation type="journal article" date="2014" name="Int. J. Syst. Evol. Microbiol.">
        <title>Complete genome sequence of Corynebacterium casei LMG S-19264T (=DSM 44701T), isolated from a smear-ripened cheese.</title>
        <authorList>
            <consortium name="US DOE Joint Genome Institute (JGI-PGF)"/>
            <person name="Walter F."/>
            <person name="Albersmeier A."/>
            <person name="Kalinowski J."/>
            <person name="Ruckert C."/>
        </authorList>
    </citation>
    <scope>NUCLEOTIDE SEQUENCE</scope>
    <source>
        <strain evidence="1">NBRC 110023</strain>
    </source>
</reference>
<organism evidence="1 2">
    <name type="scientific">Agaribacter marinus</name>
    <dbReference type="NCBI Taxonomy" id="1431249"/>
    <lineage>
        <taxon>Bacteria</taxon>
        <taxon>Pseudomonadati</taxon>
        <taxon>Pseudomonadota</taxon>
        <taxon>Gammaproteobacteria</taxon>
        <taxon>Alteromonadales</taxon>
        <taxon>Alteromonadaceae</taxon>
        <taxon>Agaribacter</taxon>
    </lineage>
</organism>
<name>A0AA37WGC4_9ALTE</name>
<dbReference type="Gene3D" id="2.30.330.10">
    <property type="entry name" value="SpoA-like"/>
    <property type="match status" value="1"/>
</dbReference>
<evidence type="ECO:0000313" key="2">
    <source>
        <dbReference type="Proteomes" id="UP001156601"/>
    </source>
</evidence>
<reference evidence="1" key="2">
    <citation type="submission" date="2023-01" db="EMBL/GenBank/DDBJ databases">
        <title>Draft genome sequence of Agaribacter marinus strain NBRC 110023.</title>
        <authorList>
            <person name="Sun Q."/>
            <person name="Mori K."/>
        </authorList>
    </citation>
    <scope>NUCLEOTIDE SEQUENCE</scope>
    <source>
        <strain evidence="1">NBRC 110023</strain>
    </source>
</reference>
<proteinExistence type="predicted"/>
<evidence type="ECO:0008006" key="3">
    <source>
        <dbReference type="Google" id="ProtNLM"/>
    </source>
</evidence>
<dbReference type="EMBL" id="BSOT01000005">
    <property type="protein sequence ID" value="GLR70021.1"/>
    <property type="molecule type" value="Genomic_DNA"/>
</dbReference>